<proteinExistence type="predicted"/>
<dbReference type="CDD" id="cd00067">
    <property type="entry name" value="GAL4"/>
    <property type="match status" value="1"/>
</dbReference>
<dbReference type="Proteomes" id="UP000503462">
    <property type="component" value="Chromosome 2"/>
</dbReference>
<gene>
    <name evidence="4" type="ORF">AMS68_003308</name>
</gene>
<dbReference type="CDD" id="cd12148">
    <property type="entry name" value="fungal_TF_MHR"/>
    <property type="match status" value="1"/>
</dbReference>
<dbReference type="OrthoDB" id="10261408at2759"/>
<evidence type="ECO:0000313" key="5">
    <source>
        <dbReference type="Proteomes" id="UP000503462"/>
    </source>
</evidence>
<dbReference type="AlphaFoldDB" id="A0A6H0XSZ9"/>
<reference evidence="4 5" key="1">
    <citation type="journal article" date="2016" name="Sci. Rep.">
        <title>Peltaster fructicola genome reveals evolution from an invasive phytopathogen to an ectophytic parasite.</title>
        <authorList>
            <person name="Xu C."/>
            <person name="Chen H."/>
            <person name="Gleason M.L."/>
            <person name="Xu J.R."/>
            <person name="Liu H."/>
            <person name="Zhang R."/>
            <person name="Sun G."/>
        </authorList>
    </citation>
    <scope>NUCLEOTIDE SEQUENCE [LARGE SCALE GENOMIC DNA]</scope>
    <source>
        <strain evidence="4 5">LNHT1506</strain>
    </source>
</reference>
<dbReference type="SMART" id="SM00066">
    <property type="entry name" value="GAL4"/>
    <property type="match status" value="1"/>
</dbReference>
<dbReference type="EMBL" id="CP051140">
    <property type="protein sequence ID" value="QIW97790.1"/>
    <property type="molecule type" value="Genomic_DNA"/>
</dbReference>
<dbReference type="InterPro" id="IPR001138">
    <property type="entry name" value="Zn2Cys6_DnaBD"/>
</dbReference>
<feature type="domain" description="Zn(2)-C6 fungal-type" evidence="3">
    <location>
        <begin position="32"/>
        <end position="62"/>
    </location>
</feature>
<dbReference type="GO" id="GO:0008270">
    <property type="term" value="F:zinc ion binding"/>
    <property type="evidence" value="ECO:0007669"/>
    <property type="project" value="InterPro"/>
</dbReference>
<accession>A0A6H0XSZ9</accession>
<feature type="region of interest" description="Disordered" evidence="2">
    <location>
        <begin position="1"/>
        <end position="22"/>
    </location>
</feature>
<dbReference type="PROSITE" id="PS50048">
    <property type="entry name" value="ZN2_CY6_FUNGAL_2"/>
    <property type="match status" value="1"/>
</dbReference>
<organism evidence="4 5">
    <name type="scientific">Peltaster fructicola</name>
    <dbReference type="NCBI Taxonomy" id="286661"/>
    <lineage>
        <taxon>Eukaryota</taxon>
        <taxon>Fungi</taxon>
        <taxon>Dikarya</taxon>
        <taxon>Ascomycota</taxon>
        <taxon>Pezizomycotina</taxon>
        <taxon>Dothideomycetes</taxon>
        <taxon>Dothideomycetes incertae sedis</taxon>
        <taxon>Peltaster</taxon>
    </lineage>
</organism>
<protein>
    <recommendedName>
        <fullName evidence="3">Zn(2)-C6 fungal-type domain-containing protein</fullName>
    </recommendedName>
</protein>
<dbReference type="Pfam" id="PF00172">
    <property type="entry name" value="Zn_clus"/>
    <property type="match status" value="1"/>
</dbReference>
<name>A0A6H0XSZ9_9PEZI</name>
<dbReference type="InterPro" id="IPR053187">
    <property type="entry name" value="Notoamide_regulator"/>
</dbReference>
<dbReference type="Gene3D" id="4.10.240.10">
    <property type="entry name" value="Zn(2)-C6 fungal-type DNA-binding domain"/>
    <property type="match status" value="1"/>
</dbReference>
<evidence type="ECO:0000256" key="2">
    <source>
        <dbReference type="SAM" id="MobiDB-lite"/>
    </source>
</evidence>
<dbReference type="SUPFAM" id="SSF57701">
    <property type="entry name" value="Zn2/Cys6 DNA-binding domain"/>
    <property type="match status" value="1"/>
</dbReference>
<sequence length="652" mass="74221">MSQRLRAGQSDERAALPSGGRKKRVYKSIPVACNGCRRRKTACDGLKPACTRCRTHDRACIYEFDVQSDETRQAAQSRAREDANQQLMDIAQTLRTLTSVTDAELLRLTKHVLTSSEPLDALARLHQRPLAGVPLVYASRFDTPRASLDREYELARLHPAAYPCALSMLQSIFCNGFPMLTDSLVSSHLGQTAMEPDYNGGSLDDHMAALGTRLRGLRIGVWTHVQIPDALAIEMIVEFLATEHLVLIMFETELFIEDLLSGRTRFCSELLVTTILFTTCQSRAGSSARFRLLRAEFLADARRLWARDQPIDGAITLAASQLLAYSCMVGGVDDLMDNVDALSQFMWDRLNDLAEHPDQLELYRPPLTSDDLKGMAHVGWATFNWKMLFYRYYGDETARSTDAFEELTQLRTIEHEIRRTFEGYRAAGQAISDFVPLQFVSRKYVELLAWVDDLDEAHQKRERAPYHILVLHMWYHIVLMDLFRPFVNRRSPDDLIAPASRNAEYLFIASLDQLKALVIRLRFSQPFPRNAVLWHTALVNIVNCVLRAAYTATDRLFYFRLCVDSYFDVLSAFPLAFEHIKVIICLALHEKIVDRAEANNIWKRLQTHDRLRIDTTRAAHLVDLNLGLSSGSTTLAEMASGTFDEMFVRERS</sequence>
<dbReference type="GO" id="GO:0000981">
    <property type="term" value="F:DNA-binding transcription factor activity, RNA polymerase II-specific"/>
    <property type="evidence" value="ECO:0007669"/>
    <property type="project" value="InterPro"/>
</dbReference>
<dbReference type="InterPro" id="IPR036864">
    <property type="entry name" value="Zn2-C6_fun-type_DNA-bd_sf"/>
</dbReference>
<evidence type="ECO:0000256" key="1">
    <source>
        <dbReference type="ARBA" id="ARBA00023242"/>
    </source>
</evidence>
<keyword evidence="5" id="KW-1185">Reference proteome</keyword>
<keyword evidence="1" id="KW-0539">Nucleus</keyword>
<dbReference type="PROSITE" id="PS00463">
    <property type="entry name" value="ZN2_CY6_FUNGAL_1"/>
    <property type="match status" value="1"/>
</dbReference>
<dbReference type="PANTHER" id="PTHR47256:SF1">
    <property type="entry name" value="ZN(II)2CYS6 TRANSCRIPTION FACTOR (EUROFUNG)"/>
    <property type="match status" value="1"/>
</dbReference>
<dbReference type="PANTHER" id="PTHR47256">
    <property type="entry name" value="ZN(II)2CYS6 TRANSCRIPTION FACTOR (EUROFUNG)-RELATED"/>
    <property type="match status" value="1"/>
</dbReference>
<evidence type="ECO:0000313" key="4">
    <source>
        <dbReference type="EMBL" id="QIW97790.1"/>
    </source>
</evidence>
<evidence type="ECO:0000259" key="3">
    <source>
        <dbReference type="PROSITE" id="PS50048"/>
    </source>
</evidence>